<dbReference type="AlphaFoldDB" id="A0A383RJ85"/>
<reference evidence="2" key="1">
    <citation type="submission" date="2018-08" db="EMBL/GenBank/DDBJ databases">
        <authorList>
            <person name="Chevrot R."/>
        </authorList>
    </citation>
    <scope>NUCLEOTIDE SEQUENCE [LARGE SCALE GENOMIC DNA]</scope>
</reference>
<organism evidence="1 2">
    <name type="scientific">Paenibacillus alvei</name>
    <name type="common">Bacillus alvei</name>
    <dbReference type="NCBI Taxonomy" id="44250"/>
    <lineage>
        <taxon>Bacteria</taxon>
        <taxon>Bacillati</taxon>
        <taxon>Bacillota</taxon>
        <taxon>Bacilli</taxon>
        <taxon>Bacillales</taxon>
        <taxon>Paenibacillaceae</taxon>
        <taxon>Paenibacillus</taxon>
    </lineage>
</organism>
<protein>
    <submittedName>
        <fullName evidence="1">Short chain dehydrogenase</fullName>
    </submittedName>
</protein>
<dbReference type="SUPFAM" id="SSF51735">
    <property type="entry name" value="NAD(P)-binding Rossmann-fold domains"/>
    <property type="match status" value="1"/>
</dbReference>
<evidence type="ECO:0000313" key="2">
    <source>
        <dbReference type="Proteomes" id="UP000304148"/>
    </source>
</evidence>
<accession>A0A383RJ85</accession>
<dbReference type="Pfam" id="PF00106">
    <property type="entry name" value="adh_short"/>
    <property type="match status" value="1"/>
</dbReference>
<proteinExistence type="predicted"/>
<dbReference type="Proteomes" id="UP000304148">
    <property type="component" value="Chromosome"/>
</dbReference>
<evidence type="ECO:0000313" key="1">
    <source>
        <dbReference type="EMBL" id="SYX86554.1"/>
    </source>
</evidence>
<dbReference type="InterPro" id="IPR002347">
    <property type="entry name" value="SDR_fam"/>
</dbReference>
<name>A0A383RJ85_PAEAL</name>
<dbReference type="PANTHER" id="PTHR43431">
    <property type="entry name" value="OXIDOREDUCTASE, SHORT CHAIN DEHYDROGENASE/REDUCTASE FAMILY (AFU_ORTHOLOGUE AFUA_5G14000)"/>
    <property type="match status" value="1"/>
</dbReference>
<dbReference type="EMBL" id="LS992241">
    <property type="protein sequence ID" value="SYX86554.1"/>
    <property type="molecule type" value="Genomic_DNA"/>
</dbReference>
<sequence>MTGYVKNGFELCYIFGLQYPYIGSYNKGLNDNMTQPMIWIVGAGCGIGLGIAKSFGQRGYLPVLITRESDTLEQMKDILHDMNIEATGAVALTSDEAALRQTLSALEAEYGTPEAVVYNASAHAPGLPSEVQPSDMIEDFKVNVVGALTTAQCVLPGMKTRGTGSYLLTGGGQALQPTASLASLGVGKSGLRSLALSLHDEFKQYGLYAGTLTVCGFVQPNTSFDPQLVGEAFYSMHTKRSESEVMLKP</sequence>
<dbReference type="InterPro" id="IPR036291">
    <property type="entry name" value="NAD(P)-bd_dom_sf"/>
</dbReference>
<dbReference type="Gene3D" id="3.40.50.720">
    <property type="entry name" value="NAD(P)-binding Rossmann-like Domain"/>
    <property type="match status" value="1"/>
</dbReference>
<gene>
    <name evidence="1" type="ORF">PBLR_14980</name>
</gene>
<dbReference type="PANTHER" id="PTHR43431:SF1">
    <property type="entry name" value="OS08G0476300 PROTEIN"/>
    <property type="match status" value="1"/>
</dbReference>